<comment type="caution">
    <text evidence="3">The sequence shown here is derived from an EMBL/GenBank/DDBJ whole genome shotgun (WGS) entry which is preliminary data.</text>
</comment>
<dbReference type="Proteomes" id="UP001165541">
    <property type="component" value="Unassembled WGS sequence"/>
</dbReference>
<dbReference type="PANTHER" id="PTHR31438:SF1">
    <property type="entry name" value="LYSINE N-ACYLTRANSFERASE C17G9.06C-RELATED"/>
    <property type="match status" value="1"/>
</dbReference>
<evidence type="ECO:0000259" key="2">
    <source>
        <dbReference type="SMART" id="SM01006"/>
    </source>
</evidence>
<feature type="domain" description="Acyltransferase MbtK/IucB-like conserved" evidence="2">
    <location>
        <begin position="183"/>
        <end position="230"/>
    </location>
</feature>
<dbReference type="Gene3D" id="3.40.630.30">
    <property type="match status" value="1"/>
</dbReference>
<sequence>MLSPIVEPRPVPARSAGADRCATFVSHVTGLSLVATRHGERLTVCSPGGAERSGWTVREGNELRLEWSGPCAGEPSEPHLLAALDATMAMHPAHAELALASPLPRPTQLIQSGTVVLQASERPRVMREALWQHPGLWLPAGAVLSPLQYTLTQGRRHPRRPPKPSGTVYRRYIPWLGQTLSLRAIDAERDLSPFNRWMNDPVVAQFWQEQGDAARHRAYLEAIAADPHTVALVGCFDDEPFGYFEIYWAKEDRIAPFYDADDFDRGWHVLVGEPKFRGRPYLTAWMPSISHYLFLTDCRTQRIVIEPRSDNAKMLRSLARCGYAHLKEFDFPHKRAVLGMLLRERFFGEALWIPRPDTPRDA</sequence>
<dbReference type="SUPFAM" id="SSF55729">
    <property type="entry name" value="Acyl-CoA N-acyltransferases (Nat)"/>
    <property type="match status" value="1"/>
</dbReference>
<dbReference type="InterPro" id="IPR019432">
    <property type="entry name" value="Acyltransferase_MbtK/IucB-like"/>
</dbReference>
<protein>
    <submittedName>
        <fullName evidence="3">Acetyltransferase</fullName>
    </submittedName>
</protein>
<comment type="pathway">
    <text evidence="1">Siderophore biosynthesis.</text>
</comment>
<evidence type="ECO:0000256" key="1">
    <source>
        <dbReference type="ARBA" id="ARBA00004924"/>
    </source>
</evidence>
<evidence type="ECO:0000313" key="4">
    <source>
        <dbReference type="Proteomes" id="UP001165541"/>
    </source>
</evidence>
<gene>
    <name evidence="3" type="ORF">M8A51_16345</name>
</gene>
<name>A0ABT0YQS5_9BURK</name>
<dbReference type="RefSeq" id="WP_251779579.1">
    <property type="nucleotide sequence ID" value="NZ_JAMKFE010000010.1"/>
</dbReference>
<organism evidence="3 4">
    <name type="scientific">Caldimonas mangrovi</name>
    <dbReference type="NCBI Taxonomy" id="2944811"/>
    <lineage>
        <taxon>Bacteria</taxon>
        <taxon>Pseudomonadati</taxon>
        <taxon>Pseudomonadota</taxon>
        <taxon>Betaproteobacteria</taxon>
        <taxon>Burkholderiales</taxon>
        <taxon>Sphaerotilaceae</taxon>
        <taxon>Caldimonas</taxon>
    </lineage>
</organism>
<dbReference type="PANTHER" id="PTHR31438">
    <property type="entry name" value="LYSINE N-ACYLTRANSFERASE C17G9.06C-RELATED"/>
    <property type="match status" value="1"/>
</dbReference>
<dbReference type="InterPro" id="IPR016181">
    <property type="entry name" value="Acyl_CoA_acyltransferase"/>
</dbReference>
<keyword evidence="4" id="KW-1185">Reference proteome</keyword>
<dbReference type="SMART" id="SM01006">
    <property type="entry name" value="AlcB"/>
    <property type="match status" value="1"/>
</dbReference>
<reference evidence="3" key="1">
    <citation type="submission" date="2022-05" db="EMBL/GenBank/DDBJ databases">
        <title>Schlegelella sp. nov., isolated from mangrove soil.</title>
        <authorList>
            <person name="Liu Y."/>
            <person name="Ge X."/>
            <person name="Liu W."/>
        </authorList>
    </citation>
    <scope>NUCLEOTIDE SEQUENCE</scope>
    <source>
        <strain evidence="3">S2-27</strain>
    </source>
</reference>
<dbReference type="EMBL" id="JAMKFE010000010">
    <property type="protein sequence ID" value="MCM5681097.1"/>
    <property type="molecule type" value="Genomic_DNA"/>
</dbReference>
<dbReference type="Pfam" id="PF13523">
    <property type="entry name" value="Acetyltransf_8"/>
    <property type="match status" value="1"/>
</dbReference>
<evidence type="ECO:0000313" key="3">
    <source>
        <dbReference type="EMBL" id="MCM5681097.1"/>
    </source>
</evidence>
<accession>A0ABT0YQS5</accession>
<proteinExistence type="predicted"/>